<dbReference type="InterPro" id="IPR004046">
    <property type="entry name" value="GST_C"/>
</dbReference>
<comment type="caution">
    <text evidence="3">The sequence shown here is derived from an EMBL/GenBank/DDBJ whole genome shotgun (WGS) entry which is preliminary data.</text>
</comment>
<accession>A0ABV2KPT5</accession>
<dbReference type="Pfam" id="PF13409">
    <property type="entry name" value="GST_N_2"/>
    <property type="match status" value="1"/>
</dbReference>
<gene>
    <name evidence="3" type="ORF">ABID44_003203</name>
</gene>
<sequence length="238" mass="26342">MNAVVFDREPVTITAYDWVPGFAQGLVRDLRLRWALEEAGLPYEVELVAQGTQTQAYNMSRQPFGQIPTLTAGPGTMFESGACVWRIAEASEALLPGDKAGRDQCLSWMFAALNTVEPPLSMMAMLFFFEREPQHFGIADAGAVATIRPGARNGAVLRLKQFADVLGKRQHLVADRFTVADLIMVAVLRIADSLDLLDESPDLRRYVSLHTARPAFRRALDGQLAPFRENAIKYETTG</sequence>
<dbReference type="InterPro" id="IPR040079">
    <property type="entry name" value="Glutathione_S-Trfase"/>
</dbReference>
<evidence type="ECO:0000313" key="4">
    <source>
        <dbReference type="Proteomes" id="UP001549143"/>
    </source>
</evidence>
<dbReference type="Pfam" id="PF00043">
    <property type="entry name" value="GST_C"/>
    <property type="match status" value="1"/>
</dbReference>
<dbReference type="InterPro" id="IPR036282">
    <property type="entry name" value="Glutathione-S-Trfase_C_sf"/>
</dbReference>
<dbReference type="Gene3D" id="1.20.1050.10">
    <property type="match status" value="1"/>
</dbReference>
<dbReference type="SUPFAM" id="SSF47616">
    <property type="entry name" value="GST C-terminal domain-like"/>
    <property type="match status" value="1"/>
</dbReference>
<dbReference type="InterPro" id="IPR004045">
    <property type="entry name" value="Glutathione_S-Trfase_N"/>
</dbReference>
<keyword evidence="3" id="KW-0808">Transferase</keyword>
<dbReference type="Gene3D" id="3.40.30.10">
    <property type="entry name" value="Glutaredoxin"/>
    <property type="match status" value="1"/>
</dbReference>
<dbReference type="GO" id="GO:0004364">
    <property type="term" value="F:glutathione transferase activity"/>
    <property type="evidence" value="ECO:0007669"/>
    <property type="project" value="UniProtKB-EC"/>
</dbReference>
<protein>
    <submittedName>
        <fullName evidence="3">Glutathione S-transferase</fullName>
        <ecNumber evidence="3">2.5.1.18</ecNumber>
    </submittedName>
</protein>
<evidence type="ECO:0000259" key="1">
    <source>
        <dbReference type="Pfam" id="PF00043"/>
    </source>
</evidence>
<evidence type="ECO:0000259" key="2">
    <source>
        <dbReference type="Pfam" id="PF13409"/>
    </source>
</evidence>
<feature type="domain" description="GST N-terminal" evidence="2">
    <location>
        <begin position="31"/>
        <end position="89"/>
    </location>
</feature>
<dbReference type="CDD" id="cd03207">
    <property type="entry name" value="GST_C_8"/>
    <property type="match status" value="1"/>
</dbReference>
<dbReference type="PANTHER" id="PTHR44051:SF9">
    <property type="entry name" value="GLUTATHIONE S-TRANSFERASE 1"/>
    <property type="match status" value="1"/>
</dbReference>
<dbReference type="SUPFAM" id="SSF52833">
    <property type="entry name" value="Thioredoxin-like"/>
    <property type="match status" value="1"/>
</dbReference>
<evidence type="ECO:0000313" key="3">
    <source>
        <dbReference type="EMBL" id="MET3662852.1"/>
    </source>
</evidence>
<organism evidence="3 4">
    <name type="scientific">Aquamicrobium ahrensii</name>
    <dbReference type="NCBI Taxonomy" id="469551"/>
    <lineage>
        <taxon>Bacteria</taxon>
        <taxon>Pseudomonadati</taxon>
        <taxon>Pseudomonadota</taxon>
        <taxon>Alphaproteobacteria</taxon>
        <taxon>Hyphomicrobiales</taxon>
        <taxon>Phyllobacteriaceae</taxon>
        <taxon>Aquamicrobium</taxon>
    </lineage>
</organism>
<feature type="domain" description="Glutathione S-transferase C-terminal" evidence="1">
    <location>
        <begin position="158"/>
        <end position="213"/>
    </location>
</feature>
<dbReference type="RefSeq" id="WP_354152688.1">
    <property type="nucleotide sequence ID" value="NZ_JBEPMN010000015.1"/>
</dbReference>
<keyword evidence="4" id="KW-1185">Reference proteome</keyword>
<dbReference type="SFLD" id="SFLDS00019">
    <property type="entry name" value="Glutathione_Transferase_(cytos"/>
    <property type="match status" value="1"/>
</dbReference>
<dbReference type="CDD" id="cd03046">
    <property type="entry name" value="GST_N_GTT1_like"/>
    <property type="match status" value="1"/>
</dbReference>
<proteinExistence type="predicted"/>
<dbReference type="EMBL" id="JBEPMN010000015">
    <property type="protein sequence ID" value="MET3662852.1"/>
    <property type="molecule type" value="Genomic_DNA"/>
</dbReference>
<dbReference type="InterPro" id="IPR036249">
    <property type="entry name" value="Thioredoxin-like_sf"/>
</dbReference>
<reference evidence="3 4" key="1">
    <citation type="submission" date="2024-06" db="EMBL/GenBank/DDBJ databases">
        <title>Genomic Encyclopedia of Type Strains, Phase IV (KMG-IV): sequencing the most valuable type-strain genomes for metagenomic binning, comparative biology and taxonomic classification.</title>
        <authorList>
            <person name="Goeker M."/>
        </authorList>
    </citation>
    <scope>NUCLEOTIDE SEQUENCE [LARGE SCALE GENOMIC DNA]</scope>
    <source>
        <strain evidence="3 4">DSM 19730</strain>
    </source>
</reference>
<dbReference type="Proteomes" id="UP001549143">
    <property type="component" value="Unassembled WGS sequence"/>
</dbReference>
<dbReference type="EC" id="2.5.1.18" evidence="3"/>
<name>A0ABV2KPT5_9HYPH</name>
<dbReference type="PANTHER" id="PTHR44051">
    <property type="entry name" value="GLUTATHIONE S-TRANSFERASE-RELATED"/>
    <property type="match status" value="1"/>
</dbReference>